<keyword evidence="3" id="KW-0067">ATP-binding</keyword>
<dbReference type="Gene3D" id="3.40.50.10810">
    <property type="entry name" value="Tandem AAA-ATPase domain"/>
    <property type="match status" value="1"/>
</dbReference>
<feature type="region of interest" description="Disordered" evidence="4">
    <location>
        <begin position="1"/>
        <end position="44"/>
    </location>
</feature>
<dbReference type="InterPro" id="IPR001650">
    <property type="entry name" value="Helicase_C-like"/>
</dbReference>
<evidence type="ECO:0000313" key="8">
    <source>
        <dbReference type="Proteomes" id="UP000652219"/>
    </source>
</evidence>
<dbReference type="InterPro" id="IPR038718">
    <property type="entry name" value="SNF2-like_sf"/>
</dbReference>
<sequence>MAPEAEVNIESNGVAGDAGKNAEEGAPGQKSLTSQPDAEADEESILRNITADIRDQDDLERDISAQANAALKEADDKRDQQRIEKLEATKQSLQAQRVKEQKNVERERRNPYKSRNIQKQIDKLDADIERVENDIYDFQARIQKRQEEAAAVAADESSKSKSKKLPGESNREYLVRTGKITPFANVGGERPPGFDGELADALVEAEEDAAERNLQSDEEEPKSHQILRMPGFAEESDEPEAPATTVVESEFSLRPRKKRKVQRDASSDEFEPQGAASPESQYASDTSEEEATGRKRRKGAPKKKAAKSAAAEGNVVDLTGVDDGNESKYRARLADWVKRRSRARRRRAETDGIELVEDDEEEWFKPSPDHPDHFFSEGLKLPGDIHPSLFAYQKTGVHWLAELYEQGVGGIIGDEMGLGKTVQAIAFIAALHYSKKLDKPVIVVVPATVMKQWVNEFHRWWPPLRVSILHSSGSGMMNQREDDSDDDAPLEEGRNRVAARKIVKRVVKSGHVLVTTYAGLQSYDQELLSQEWGYAILDEGHKIRNPNADITVVCKNLNTVHRLILSGTPIQNNLTELWSLFDFIFPMRLGNLVSFRTQFELPIKQGGYANATNLQVLTAEKCATTLKETISQYLLQRLKIDVASDLPEKTEQVLFCKLTPTQLTAYERFLRSDDVAQIMTKKRKALYGIDVLRKICNHPDLLDERLKKNPEYNWGEPNKSGKMQMVSELLPLWKRFGHKTLLFSQTKLMLNILEKFIGGMDGVSYVRMDGDTPIEQRQVLIDRFNNDPSIDVFLLTTRTGGLGINLTGATRIIIYDPDWNPSTDMQARERAWRLGQTKPVSIYRLMTSGSIEEKIYHRQIFKQFMTNKVLKDPKQRANFDLSDLYDLFSFGDAGQMASAERSKLFEGAEVTFNNPEPQRRGYKPSKDTVPISSVGGRKEGDDEVATVRQLSGVVSMVEYKEDKEVHDEKRMTENLFARNVESAYEHDQIMNGKKTVQADQAMNQIEANRVAAQAAALLRRSGQEARSIPIGTVTWTGEVGEGGRPGNHRRRAGPSSSGVMAGLANRQNLSGASSRSGTPSAAKENLRERDFVLLIQAFIKRQGGQVPSKMLVDHFNPYCQTARQSQEFKAALDKVADLSKRGTGSTGRGIWTLRPGFKG</sequence>
<dbReference type="SUPFAM" id="SSF52540">
    <property type="entry name" value="P-loop containing nucleoside triphosphate hydrolases"/>
    <property type="match status" value="2"/>
</dbReference>
<accession>A0A8H6MSG2</accession>
<dbReference type="Proteomes" id="UP000652219">
    <property type="component" value="Unassembled WGS sequence"/>
</dbReference>
<name>A0A8H6MSG2_9PEZI</name>
<dbReference type="InterPro" id="IPR014001">
    <property type="entry name" value="Helicase_ATP-bd"/>
</dbReference>
<dbReference type="CDD" id="cd22254">
    <property type="entry name" value="CSB_WHD"/>
    <property type="match status" value="1"/>
</dbReference>
<evidence type="ECO:0000259" key="6">
    <source>
        <dbReference type="PROSITE" id="PS51194"/>
    </source>
</evidence>
<dbReference type="FunFam" id="3.40.50.10810:FF:000094">
    <property type="entry name" value="DNA excision repair protein ERCC-6"/>
    <property type="match status" value="1"/>
</dbReference>
<dbReference type="AlphaFoldDB" id="A0A8H6MSG2"/>
<evidence type="ECO:0000259" key="5">
    <source>
        <dbReference type="PROSITE" id="PS51192"/>
    </source>
</evidence>
<feature type="domain" description="Helicase C-terminal" evidence="6">
    <location>
        <begin position="724"/>
        <end position="885"/>
    </location>
</feature>
<feature type="compositionally biased region" description="Basic and acidic residues" evidence="4">
    <location>
        <begin position="97"/>
        <end position="110"/>
    </location>
</feature>
<dbReference type="EMBL" id="WIGN01000155">
    <property type="protein sequence ID" value="KAF6806598.1"/>
    <property type="molecule type" value="Genomic_DNA"/>
</dbReference>
<organism evidence="7 8">
    <name type="scientific">Colletotrichum sojae</name>
    <dbReference type="NCBI Taxonomy" id="2175907"/>
    <lineage>
        <taxon>Eukaryota</taxon>
        <taxon>Fungi</taxon>
        <taxon>Dikarya</taxon>
        <taxon>Ascomycota</taxon>
        <taxon>Pezizomycotina</taxon>
        <taxon>Sordariomycetes</taxon>
        <taxon>Hypocreomycetidae</taxon>
        <taxon>Glomerellales</taxon>
        <taxon>Glomerellaceae</taxon>
        <taxon>Colletotrichum</taxon>
        <taxon>Colletotrichum orchidearum species complex</taxon>
    </lineage>
</organism>
<protein>
    <submittedName>
        <fullName evidence="7">DNA repair protein rhp26</fullName>
    </submittedName>
</protein>
<gene>
    <name evidence="7" type="ORF">CSOJ01_08747</name>
</gene>
<evidence type="ECO:0000256" key="3">
    <source>
        <dbReference type="ARBA" id="ARBA00022840"/>
    </source>
</evidence>
<dbReference type="CDD" id="cd18793">
    <property type="entry name" value="SF2_C_SNF"/>
    <property type="match status" value="1"/>
</dbReference>
<feature type="region of interest" description="Disordered" evidence="4">
    <location>
        <begin position="144"/>
        <end position="311"/>
    </location>
</feature>
<dbReference type="PANTHER" id="PTHR45629">
    <property type="entry name" value="SNF2/RAD54 FAMILY MEMBER"/>
    <property type="match status" value="1"/>
</dbReference>
<dbReference type="SMART" id="SM00490">
    <property type="entry name" value="HELICc"/>
    <property type="match status" value="1"/>
</dbReference>
<dbReference type="SMART" id="SM00487">
    <property type="entry name" value="DEXDc"/>
    <property type="match status" value="1"/>
</dbReference>
<comment type="caution">
    <text evidence="7">The sequence shown here is derived from an EMBL/GenBank/DDBJ whole genome shotgun (WGS) entry which is preliminary data.</text>
</comment>
<feature type="compositionally biased region" description="Basic and acidic residues" evidence="4">
    <location>
        <begin position="165"/>
        <end position="174"/>
    </location>
</feature>
<dbReference type="GO" id="GO:0005634">
    <property type="term" value="C:nucleus"/>
    <property type="evidence" value="ECO:0007669"/>
    <property type="project" value="TreeGrafter"/>
</dbReference>
<dbReference type="InterPro" id="IPR049730">
    <property type="entry name" value="SNF2/RAD54-like_C"/>
</dbReference>
<feature type="region of interest" description="Disordered" evidence="4">
    <location>
        <begin position="1036"/>
        <end position="1061"/>
    </location>
</feature>
<feature type="region of interest" description="Disordered" evidence="4">
    <location>
        <begin position="88"/>
        <end position="115"/>
    </location>
</feature>
<evidence type="ECO:0000256" key="4">
    <source>
        <dbReference type="SAM" id="MobiDB-lite"/>
    </source>
</evidence>
<dbReference type="CDD" id="cd18000">
    <property type="entry name" value="DEXHc_ERCC6"/>
    <property type="match status" value="1"/>
</dbReference>
<dbReference type="GO" id="GO:0016787">
    <property type="term" value="F:hydrolase activity"/>
    <property type="evidence" value="ECO:0007669"/>
    <property type="project" value="UniProtKB-KW"/>
</dbReference>
<dbReference type="InterPro" id="IPR050496">
    <property type="entry name" value="SNF2_RAD54_helicase_repair"/>
</dbReference>
<evidence type="ECO:0000256" key="1">
    <source>
        <dbReference type="ARBA" id="ARBA00022741"/>
    </source>
</evidence>
<dbReference type="GO" id="GO:0005524">
    <property type="term" value="F:ATP binding"/>
    <property type="evidence" value="ECO:0007669"/>
    <property type="project" value="InterPro"/>
</dbReference>
<dbReference type="Gene3D" id="3.40.50.300">
    <property type="entry name" value="P-loop containing nucleotide triphosphate hydrolases"/>
    <property type="match status" value="1"/>
</dbReference>
<dbReference type="InterPro" id="IPR000330">
    <property type="entry name" value="SNF2_N"/>
</dbReference>
<dbReference type="InterPro" id="IPR027417">
    <property type="entry name" value="P-loop_NTPase"/>
</dbReference>
<dbReference type="PANTHER" id="PTHR45629:SF7">
    <property type="entry name" value="DNA EXCISION REPAIR PROTEIN ERCC-6-RELATED"/>
    <property type="match status" value="1"/>
</dbReference>
<keyword evidence="1" id="KW-0547">Nucleotide-binding</keyword>
<dbReference type="GO" id="GO:0006283">
    <property type="term" value="P:transcription-coupled nucleotide-excision repair"/>
    <property type="evidence" value="ECO:0007669"/>
    <property type="project" value="TreeGrafter"/>
</dbReference>
<proteinExistence type="predicted"/>
<dbReference type="PROSITE" id="PS51192">
    <property type="entry name" value="HELICASE_ATP_BIND_1"/>
    <property type="match status" value="1"/>
</dbReference>
<evidence type="ECO:0000313" key="7">
    <source>
        <dbReference type="EMBL" id="KAF6806598.1"/>
    </source>
</evidence>
<evidence type="ECO:0000256" key="2">
    <source>
        <dbReference type="ARBA" id="ARBA00022801"/>
    </source>
</evidence>
<keyword evidence="8" id="KW-1185">Reference proteome</keyword>
<dbReference type="GO" id="GO:0008094">
    <property type="term" value="F:ATP-dependent activity, acting on DNA"/>
    <property type="evidence" value="ECO:0007669"/>
    <property type="project" value="TreeGrafter"/>
</dbReference>
<keyword evidence="2" id="KW-0378">Hydrolase</keyword>
<dbReference type="Pfam" id="PF00176">
    <property type="entry name" value="SNF2-rel_dom"/>
    <property type="match status" value="1"/>
</dbReference>
<feature type="domain" description="Helicase ATP-binding" evidence="5">
    <location>
        <begin position="401"/>
        <end position="587"/>
    </location>
</feature>
<feature type="compositionally biased region" description="Basic residues" evidence="4">
    <location>
        <begin position="294"/>
        <end position="306"/>
    </location>
</feature>
<dbReference type="Pfam" id="PF00271">
    <property type="entry name" value="Helicase_C"/>
    <property type="match status" value="1"/>
</dbReference>
<dbReference type="PROSITE" id="PS51194">
    <property type="entry name" value="HELICASE_CTER"/>
    <property type="match status" value="1"/>
</dbReference>
<reference evidence="7 8" key="1">
    <citation type="journal article" date="2020" name="Phytopathology">
        <title>Genome Sequence Resources of Colletotrichum truncatum, C. plurivorum, C. musicola, and C. sojae: Four Species Pathogenic to Soybean (Glycine max).</title>
        <authorList>
            <person name="Rogerio F."/>
            <person name="Boufleur T.R."/>
            <person name="Ciampi-Guillardi M."/>
            <person name="Sukno S.A."/>
            <person name="Thon M.R."/>
            <person name="Massola Junior N.S."/>
            <person name="Baroncelli R."/>
        </authorList>
    </citation>
    <scope>NUCLEOTIDE SEQUENCE [LARGE SCALE GENOMIC DNA]</scope>
    <source>
        <strain evidence="7 8">LFN0009</strain>
    </source>
</reference>
<feature type="region of interest" description="Disordered" evidence="4">
    <location>
        <begin position="914"/>
        <end position="941"/>
    </location>
</feature>